<evidence type="ECO:0000313" key="10">
    <source>
        <dbReference type="EMBL" id="MXP76350.1"/>
    </source>
</evidence>
<evidence type="ECO:0000256" key="9">
    <source>
        <dbReference type="HAMAP-Rule" id="MF_01471"/>
    </source>
</evidence>
<evidence type="ECO:0000256" key="4">
    <source>
        <dbReference type="ARBA" id="ARBA00022723"/>
    </source>
</evidence>
<keyword evidence="11" id="KW-1185">Reference proteome</keyword>
<dbReference type="GO" id="GO:0004521">
    <property type="term" value="F:RNA endonuclease activity"/>
    <property type="evidence" value="ECO:0007669"/>
    <property type="project" value="InterPro"/>
</dbReference>
<dbReference type="Proteomes" id="UP000460412">
    <property type="component" value="Unassembled WGS sequence"/>
</dbReference>
<reference evidence="10 11" key="1">
    <citation type="submission" date="2019-12" db="EMBL/GenBank/DDBJ databases">
        <title>Sporaefaciens musculi gen. nov., sp. nov., a novel bacterium isolated from the caecum of an obese mouse.</title>
        <authorList>
            <person name="Rasmussen T.S."/>
            <person name="Streidl T."/>
            <person name="Hitch T.C.A."/>
            <person name="Wortmann E."/>
            <person name="Deptula P."/>
            <person name="Hansen M."/>
            <person name="Nielsen D.S."/>
            <person name="Clavel T."/>
            <person name="Vogensen F.K."/>
        </authorList>
    </citation>
    <scope>NUCLEOTIDE SEQUENCE [LARGE SCALE GENOMIC DNA]</scope>
    <source>
        <strain evidence="10 11">WCA-9-b2</strain>
    </source>
</reference>
<gene>
    <name evidence="9 10" type="primary">cas2</name>
    <name evidence="10" type="ORF">GN277_13400</name>
</gene>
<dbReference type="GO" id="GO:0051607">
    <property type="term" value="P:defense response to virus"/>
    <property type="evidence" value="ECO:0007669"/>
    <property type="project" value="UniProtKB-UniRule"/>
</dbReference>
<proteinExistence type="inferred from homology"/>
<dbReference type="AlphaFoldDB" id="A0A7X3MH54"/>
<dbReference type="GO" id="GO:0046872">
    <property type="term" value="F:metal ion binding"/>
    <property type="evidence" value="ECO:0007669"/>
    <property type="project" value="UniProtKB-UniRule"/>
</dbReference>
<evidence type="ECO:0000313" key="11">
    <source>
        <dbReference type="Proteomes" id="UP000460412"/>
    </source>
</evidence>
<dbReference type="NCBIfam" id="TIGR01573">
    <property type="entry name" value="cas2"/>
    <property type="match status" value="1"/>
</dbReference>
<keyword evidence="6 9" id="KW-0378">Hydrolase</keyword>
<keyword evidence="8 9" id="KW-0051">Antiviral defense</keyword>
<organism evidence="10 11">
    <name type="scientific">Sporofaciens musculi</name>
    <dbReference type="NCBI Taxonomy" id="2681861"/>
    <lineage>
        <taxon>Bacteria</taxon>
        <taxon>Bacillati</taxon>
        <taxon>Bacillota</taxon>
        <taxon>Clostridia</taxon>
        <taxon>Lachnospirales</taxon>
        <taxon>Lachnospiraceae</taxon>
        <taxon>Sporofaciens</taxon>
    </lineage>
</organism>
<evidence type="ECO:0000256" key="5">
    <source>
        <dbReference type="ARBA" id="ARBA00022759"/>
    </source>
</evidence>
<dbReference type="SUPFAM" id="SSF143430">
    <property type="entry name" value="TTP0101/SSO1404-like"/>
    <property type="match status" value="1"/>
</dbReference>
<keyword evidence="7 9" id="KW-0460">Magnesium</keyword>
<evidence type="ECO:0000256" key="1">
    <source>
        <dbReference type="ARBA" id="ARBA00001946"/>
    </source>
</evidence>
<comment type="subunit">
    <text evidence="9">Homodimer, forms a heterotetramer with a Cas1 homodimer.</text>
</comment>
<dbReference type="HAMAP" id="MF_01471">
    <property type="entry name" value="Cas2"/>
    <property type="match status" value="1"/>
</dbReference>
<evidence type="ECO:0000256" key="2">
    <source>
        <dbReference type="ARBA" id="ARBA00009959"/>
    </source>
</evidence>
<dbReference type="InterPro" id="IPR019199">
    <property type="entry name" value="Virulence_VapD/CRISPR_Cas2"/>
</dbReference>
<protein>
    <recommendedName>
        <fullName evidence="9">CRISPR-associated endoribonuclease Cas2</fullName>
        <ecNumber evidence="9">3.1.-.-</ecNumber>
    </recommendedName>
</protein>
<keyword evidence="4 9" id="KW-0479">Metal-binding</keyword>
<sequence>MRIMVFFDLPTITAGNRREYVKFRKYLIKSGFIMLQESVYCKLTLNSTVSEAVAQGIRRNRPPEGLVQVLTLTEKQFSKMEMITGEYKSEVLQSDKRLVIL</sequence>
<comment type="cofactor">
    <cofactor evidence="1 9">
        <name>Mg(2+)</name>
        <dbReference type="ChEBI" id="CHEBI:18420"/>
    </cofactor>
</comment>
<keyword evidence="5 9" id="KW-0255">Endonuclease</keyword>
<dbReference type="InterPro" id="IPR021127">
    <property type="entry name" value="CRISPR_associated_Cas2"/>
</dbReference>
<name>A0A7X3MH54_9FIRM</name>
<dbReference type="Pfam" id="PF09827">
    <property type="entry name" value="CRISPR_Cas2"/>
    <property type="match status" value="1"/>
</dbReference>
<evidence type="ECO:0000256" key="8">
    <source>
        <dbReference type="ARBA" id="ARBA00023118"/>
    </source>
</evidence>
<dbReference type="GO" id="GO:0043571">
    <property type="term" value="P:maintenance of CRISPR repeat elements"/>
    <property type="evidence" value="ECO:0007669"/>
    <property type="project" value="UniProtKB-UniRule"/>
</dbReference>
<dbReference type="GO" id="GO:0016787">
    <property type="term" value="F:hydrolase activity"/>
    <property type="evidence" value="ECO:0007669"/>
    <property type="project" value="UniProtKB-KW"/>
</dbReference>
<comment type="caution">
    <text evidence="10">The sequence shown here is derived from an EMBL/GenBank/DDBJ whole genome shotgun (WGS) entry which is preliminary data.</text>
</comment>
<evidence type="ECO:0000256" key="7">
    <source>
        <dbReference type="ARBA" id="ARBA00022842"/>
    </source>
</evidence>
<evidence type="ECO:0000256" key="6">
    <source>
        <dbReference type="ARBA" id="ARBA00022801"/>
    </source>
</evidence>
<keyword evidence="3 9" id="KW-0540">Nuclease</keyword>
<dbReference type="EC" id="3.1.-.-" evidence="9"/>
<comment type="function">
    <text evidence="9">CRISPR (clustered regularly interspaced short palindromic repeat), is an adaptive immune system that provides protection against mobile genetic elements (viruses, transposable elements and conjugative plasmids). CRISPR clusters contain sequences complementary to antecedent mobile elements and target invading nucleic acids. CRISPR clusters are transcribed and processed into CRISPR RNA (crRNA). Functions as a ssRNA-specific endoribonuclease. Involved in the integration of spacer DNA into the CRISPR cassette.</text>
</comment>
<accession>A0A7X3MH54</accession>
<comment type="similarity">
    <text evidence="2 9">Belongs to the CRISPR-associated endoribonuclease Cas2 protein family.</text>
</comment>
<dbReference type="EMBL" id="WUQX01000001">
    <property type="protein sequence ID" value="MXP76350.1"/>
    <property type="molecule type" value="Genomic_DNA"/>
</dbReference>
<feature type="binding site" evidence="9">
    <location>
        <position position="8"/>
    </location>
    <ligand>
        <name>Mg(2+)</name>
        <dbReference type="ChEBI" id="CHEBI:18420"/>
        <note>catalytic</note>
    </ligand>
</feature>
<evidence type="ECO:0000256" key="3">
    <source>
        <dbReference type="ARBA" id="ARBA00022722"/>
    </source>
</evidence>